<keyword evidence="2" id="KW-1185">Reference proteome</keyword>
<name>A0A9P7S5E0_9AGAR</name>
<dbReference type="AlphaFoldDB" id="A0A9P7S5E0"/>
<proteinExistence type="predicted"/>
<sequence>MRPKVRQQSSLVPMAFFVTVSAGASARGRVPSRPIRLQIITIYPGEALHLEGTITSRLRGRRITHAYFLMAPASFVEYIFRLLCFPSVPSVKTVGDACGNESKALEAPMLYRQQPLLWTSPCFEAI</sequence>
<dbReference type="GeneID" id="66075247"/>
<organism evidence="1 2">
    <name type="scientific">Marasmius oreades</name>
    <name type="common">fairy-ring Marasmius</name>
    <dbReference type="NCBI Taxonomy" id="181124"/>
    <lineage>
        <taxon>Eukaryota</taxon>
        <taxon>Fungi</taxon>
        <taxon>Dikarya</taxon>
        <taxon>Basidiomycota</taxon>
        <taxon>Agaricomycotina</taxon>
        <taxon>Agaricomycetes</taxon>
        <taxon>Agaricomycetidae</taxon>
        <taxon>Agaricales</taxon>
        <taxon>Marasmiineae</taxon>
        <taxon>Marasmiaceae</taxon>
        <taxon>Marasmius</taxon>
    </lineage>
</organism>
<comment type="caution">
    <text evidence="1">The sequence shown here is derived from an EMBL/GenBank/DDBJ whole genome shotgun (WGS) entry which is preliminary data.</text>
</comment>
<accession>A0A9P7S5E0</accession>
<protein>
    <submittedName>
        <fullName evidence="1">Uncharacterized protein</fullName>
    </submittedName>
</protein>
<evidence type="ECO:0000313" key="1">
    <source>
        <dbReference type="EMBL" id="KAG7095422.1"/>
    </source>
</evidence>
<evidence type="ECO:0000313" key="2">
    <source>
        <dbReference type="Proteomes" id="UP001049176"/>
    </source>
</evidence>
<reference evidence="1" key="1">
    <citation type="journal article" date="2021" name="Genome Biol. Evol.">
        <title>The assembled and annotated genome of the fairy-ring fungus Marasmius oreades.</title>
        <authorList>
            <person name="Hiltunen M."/>
            <person name="Ament-Velasquez S.L."/>
            <person name="Johannesson H."/>
        </authorList>
    </citation>
    <scope>NUCLEOTIDE SEQUENCE</scope>
    <source>
        <strain evidence="1">03SP1</strain>
    </source>
</reference>
<dbReference type="RefSeq" id="XP_043011892.1">
    <property type="nucleotide sequence ID" value="XM_043150802.1"/>
</dbReference>
<gene>
    <name evidence="1" type="ORF">E1B28_006171</name>
</gene>
<dbReference type="KEGG" id="more:E1B28_006171"/>
<dbReference type="EMBL" id="CM032183">
    <property type="protein sequence ID" value="KAG7095422.1"/>
    <property type="molecule type" value="Genomic_DNA"/>
</dbReference>
<dbReference type="Proteomes" id="UP001049176">
    <property type="component" value="Chromosome 3"/>
</dbReference>